<dbReference type="GO" id="GO:0140359">
    <property type="term" value="F:ABC-type transporter activity"/>
    <property type="evidence" value="ECO:0007669"/>
    <property type="project" value="InterPro"/>
</dbReference>
<evidence type="ECO:0000256" key="8">
    <source>
        <dbReference type="ARBA" id="ARBA00023136"/>
    </source>
</evidence>
<feature type="transmembrane region" description="Helical" evidence="10">
    <location>
        <begin position="2521"/>
        <end position="2543"/>
    </location>
</feature>
<feature type="transmembrane region" description="Helical" evidence="10">
    <location>
        <begin position="847"/>
        <end position="866"/>
    </location>
</feature>
<dbReference type="GO" id="GO:0016020">
    <property type="term" value="C:membrane"/>
    <property type="evidence" value="ECO:0007669"/>
    <property type="project" value="UniProtKB-SubCell"/>
</dbReference>
<feature type="transmembrane region" description="Helical" evidence="10">
    <location>
        <begin position="689"/>
        <end position="712"/>
    </location>
</feature>
<evidence type="ECO:0000256" key="11">
    <source>
        <dbReference type="SAM" id="SignalP"/>
    </source>
</evidence>
<evidence type="ECO:0000256" key="6">
    <source>
        <dbReference type="ARBA" id="ARBA00022840"/>
    </source>
</evidence>
<feature type="signal peptide" evidence="11">
    <location>
        <begin position="1"/>
        <end position="19"/>
    </location>
</feature>
<feature type="transmembrane region" description="Helical" evidence="10">
    <location>
        <begin position="767"/>
        <end position="786"/>
    </location>
</feature>
<dbReference type="InterPro" id="IPR003439">
    <property type="entry name" value="ABC_transporter-like_ATP-bd"/>
</dbReference>
<evidence type="ECO:0000256" key="1">
    <source>
        <dbReference type="ARBA" id="ARBA00004141"/>
    </source>
</evidence>
<dbReference type="CDD" id="cd03263">
    <property type="entry name" value="ABC_subfamily_A"/>
    <property type="match status" value="2"/>
</dbReference>
<organism evidence="13 14">
    <name type="scientific">Pelagomonas calceolata</name>
    <dbReference type="NCBI Taxonomy" id="35677"/>
    <lineage>
        <taxon>Eukaryota</taxon>
        <taxon>Sar</taxon>
        <taxon>Stramenopiles</taxon>
        <taxon>Ochrophyta</taxon>
        <taxon>Pelagophyceae</taxon>
        <taxon>Pelagomonadales</taxon>
        <taxon>Pelagomonadaceae</taxon>
        <taxon>Pelagomonas</taxon>
    </lineage>
</organism>
<dbReference type="GO" id="GO:0005524">
    <property type="term" value="F:ATP binding"/>
    <property type="evidence" value="ECO:0007669"/>
    <property type="project" value="UniProtKB-KW"/>
</dbReference>
<feature type="domain" description="ABC transporter" evidence="12">
    <location>
        <begin position="2124"/>
        <end position="2355"/>
    </location>
</feature>
<evidence type="ECO:0000256" key="4">
    <source>
        <dbReference type="ARBA" id="ARBA00022692"/>
    </source>
</evidence>
<feature type="transmembrane region" description="Helical" evidence="10">
    <location>
        <begin position="1869"/>
        <end position="1898"/>
    </location>
</feature>
<reference evidence="13" key="1">
    <citation type="submission" date="2021-11" db="EMBL/GenBank/DDBJ databases">
        <authorList>
            <consortium name="Genoscope - CEA"/>
            <person name="William W."/>
        </authorList>
    </citation>
    <scope>NUCLEOTIDE SEQUENCE</scope>
</reference>
<evidence type="ECO:0000256" key="9">
    <source>
        <dbReference type="SAM" id="MobiDB-lite"/>
    </source>
</evidence>
<keyword evidence="4 10" id="KW-0812">Transmembrane</keyword>
<dbReference type="PANTHER" id="PTHR19229">
    <property type="entry name" value="ATP-BINDING CASSETTE TRANSPORTER SUBFAMILY A ABCA"/>
    <property type="match status" value="1"/>
</dbReference>
<dbReference type="EMBL" id="CAKKNE010000006">
    <property type="protein sequence ID" value="CAH0378525.1"/>
    <property type="molecule type" value="Genomic_DNA"/>
</dbReference>
<dbReference type="Pfam" id="PF00005">
    <property type="entry name" value="ABC_tran"/>
    <property type="match status" value="2"/>
</dbReference>
<dbReference type="FunFam" id="3.40.50.300:FF:002275">
    <property type="entry name" value="ATP-binding cassette, subfamily A (ABC1), member 16"/>
    <property type="match status" value="1"/>
</dbReference>
<feature type="transmembrane region" description="Helical" evidence="10">
    <location>
        <begin position="1988"/>
        <end position="2009"/>
    </location>
</feature>
<sequence>MGRRPTLLLLLLLLGAAGAYDPQHCPLAVEFSCQDGQPAYSVCREGTCTTTALYYDGSQDLSSHDASKCREHSCTSHDDDCCGYDHETWCADGYTLVRGSDGGGCWPGNKGYRCLPPDATPAPTSSATPVPTQHTVFIDGTTPPEIVRAYDATAYDVCDAWGECPLTRAVCESDPELRDNCECASYDPWRPDCRYASCGQCNCDWWHDPLTDDCCSAHCWQECWEEAWPGKDGLPGPGNATRNATDRATGTTCFNGSPLAMGETVLRCPAGQYAPHEGSCVCVADQTPPEPPRCLLRDHADDWECETWDGEEHCWHETMWHGWDVDGAAQTCDALRCDPATGTIFFAGYSKWDHHYRGEGRRNSDKSFWKEEPLACLVARTDGVYARQSITQEQGKWEAWMWKERGHWGRWQDVASPLGNASYYGRVVRACADECGGCAAIAASAEELRLLANLERAYGMSGGGPAVAPLGNEADAACFGKTFRAGHYHYDDQWFWISTGHALVIALLAVLCVVPPLTACCSSHDWCPWYGPLQRARNNFAELCPALAKCLDFCCVGVCNRCDDWRKRCCKFCCRCCRREKPCPVVAASGAVELAPLHLEVVAAGPPGTAMAVPLPGGGAVQVAVPEGLAAGATFAVAVPVTEQPVAAAPPPPRQLDDTLEVVARPRSVLRQVRLVLWKQLRVKYRSPFAILAQLLFPALWFVFIWMLYIFMARTFLSYNLRWNKDHYNFACKRSAARTNTTSTRAKGRMGSRERGDYISHGYLENYLAPIAFVPFLQVVVVGVVVEHRDKLVEAMRMAGLKPVSYWSATFIFEALITGFWSAFLVACVAVGGLFNAAGHHDDPFGILLALHYVYIIVLVSQSFAATMLPVLRSPTTAALYALIAQVGCLACYNVMVVRKEVTYKRTKKKVTRKVYPLFEASVESQRAASVVPQLGYSLLVDSFRSHRVHKCEVSAGYQGEVWRSQLMKCGWRVDRTWSSVAAWKNLTVPGDPLTPWCPGFGEDDGDDDDDERRRRLDEEDDGAEQVCERRRRLVDADDDDDLDDNDREVCPNPTCPDGSAATCCDTADGDCDDGDDDWCCGTDFLCTNDSPDWAAHQGGVLCCSLGHAPTTPKTWPGTTGWCRSELDFEIGNYNGTECWAACEAMFGAELVAVDWDATDCYCQDACLCMDDHLDPGVGLATRASLATLPDQCAYDFCKVEVRSEYPPFYGVTDTGQGPRPRDAWTGGIYGMLLLDVVLYALVAWYLSQVFSAEGASKKWYFPFLPSTYGFGREEARGADVSEEDANPMLAAEEDEDDADAEAKFDPRPPGFRASIDVRRLSKTFGTHRAVDGVSLQLADSEIFCLLGHNGAGKTTTIGVLTGLLDPDYTTRGIAAFGRDVLAEGGMDFLRATLGVCPQHDVLFPRLTCREHVKFFSMLKGKSAERAARDADALLDVFHLKDRGRHLGSELSGGQKRKLSVSIALSGSSKFIVLDEPTAGMDPVARREFWSLLRGVRENRCLLLTTHHMEEAEALGDRVAIMAAGSVRCEGSVAFLTRRFGAGYTLKVDPMNDAAANALAKAGSSATASGGHQIPIKSAVAPLLAELDAAGVSYEASGTTLEDVFLAVGEDEVAHNVGAVKDWSQGSVRAGEMVSAAPKLSEERPGFEGHFRAVFTKRLKLVMNDLRLFLVPVRWVLAILRDFEVEGAARLLEKLGPHGGGARGVVLLLLPGLCSVIICALYRDKKLVSKSRHHADDLANFYVAVCLAGSSIFVAGIVAEPLVRERARRLRNLLSVSGLDARAYWLGTAAADYAILFVGVVVTLIALKSGSVARKADSRPKHFHKDYTKRELWVEDEWVVFVLILAPLAVVAFGHAGSHAFSEPVMTLAGFPVISIALLVAPLVVALMVWMLFGGVLIPRKRAPALKQINLNFFELQATYAWLCTLASPAGALLMAMLNAAKIRLLPVRGSGFGKAFLGDPDRRIETVPGGGAQTSAPGAMDVVWPPMWASLFVLLLHVLVFGAIAYAVDRMATRPLPFKKAKLSRRRRANLDPDVMAERRRTLALLVGHAAEAAGDGTEVEVVETEAALPPKPTPPWRRVAQRVADRLAAKVRAVRAAMTNRLSQNEDRAPDLKSAWPGLGAFELRKIYPPQRFGAKAVEAVQNLTFSVAPGEVFGLLGANGAGKSTSISMIVRAVEPHSGHATVSGKSVLDDFAGASRGLGVVNQHNTLWDDLSCLDHLLFFAALRTKVGHERIALTTLAQLELSHHAHKMAGRLSGGMKRKLCCAVALVGDPHVVLLDEPSAGLDPVSQRNLWNLIKSTMTGRAVLLTTHSMLEADALCDRIGIQVRGQFHCVGSPQHLKDRYASGYELVAYLETEDHEPALGAYLRSKLEAAGCGCALAGLAAGVATYELQGERPLKHAFACLEDADARARLGVRSFRVDRASMEKVFIRIVGEGGDEDLDTDATNAMGRSVAQALQDDQEEDLELARDLAAVGFDEPRDCCGILTRFGHASLARYSCAMCCGTYVYWCMGLFIQGIIPWLFCCWFCELWCVCGVWHWICCCFTKNPDGKKTSWASLCSQLCCVITPFLIMVIVVMLI</sequence>
<keyword evidence="6" id="KW-0067">ATP-binding</keyword>
<dbReference type="InterPro" id="IPR027417">
    <property type="entry name" value="P-loop_NTPase"/>
</dbReference>
<evidence type="ECO:0000256" key="2">
    <source>
        <dbReference type="ARBA" id="ARBA00008869"/>
    </source>
</evidence>
<dbReference type="PROSITE" id="PS00211">
    <property type="entry name" value="ABC_TRANSPORTER_1"/>
    <property type="match status" value="1"/>
</dbReference>
<feature type="region of interest" description="Disordered" evidence="9">
    <location>
        <begin position="995"/>
        <end position="1022"/>
    </location>
</feature>
<dbReference type="Proteomes" id="UP000789595">
    <property type="component" value="Unassembled WGS sequence"/>
</dbReference>
<feature type="transmembrane region" description="Helical" evidence="10">
    <location>
        <begin position="878"/>
        <end position="896"/>
    </location>
</feature>
<feature type="compositionally biased region" description="Acidic residues" evidence="9">
    <location>
        <begin position="1002"/>
        <end position="1011"/>
    </location>
</feature>
<feature type="transmembrane region" description="Helical" evidence="10">
    <location>
        <begin position="1741"/>
        <end position="1763"/>
    </location>
</feature>
<dbReference type="OrthoDB" id="10255969at2759"/>
<feature type="transmembrane region" description="Helical" evidence="10">
    <location>
        <begin position="806"/>
        <end position="835"/>
    </location>
</feature>
<evidence type="ECO:0000313" key="14">
    <source>
        <dbReference type="Proteomes" id="UP000789595"/>
    </source>
</evidence>
<dbReference type="GO" id="GO:0005319">
    <property type="term" value="F:lipid transporter activity"/>
    <property type="evidence" value="ECO:0007669"/>
    <property type="project" value="TreeGrafter"/>
</dbReference>
<feature type="transmembrane region" description="Helical" evidence="10">
    <location>
        <begin position="1783"/>
        <end position="1807"/>
    </location>
</feature>
<dbReference type="InterPro" id="IPR026082">
    <property type="entry name" value="ABCA"/>
</dbReference>
<evidence type="ECO:0000256" key="5">
    <source>
        <dbReference type="ARBA" id="ARBA00022741"/>
    </source>
</evidence>
<dbReference type="SUPFAM" id="SSF52540">
    <property type="entry name" value="P-loop containing nucleoside triphosphate hydrolases"/>
    <property type="match status" value="2"/>
</dbReference>
<dbReference type="PROSITE" id="PS50893">
    <property type="entry name" value="ABC_TRANSPORTER_2"/>
    <property type="match status" value="2"/>
</dbReference>
<dbReference type="FunFam" id="3.40.50.300:FF:000335">
    <property type="entry name" value="ATP binding cassette subfamily A member 5"/>
    <property type="match status" value="1"/>
</dbReference>
<evidence type="ECO:0000256" key="7">
    <source>
        <dbReference type="ARBA" id="ARBA00022989"/>
    </source>
</evidence>
<keyword evidence="14" id="KW-1185">Reference proteome</keyword>
<name>A0A8J2T093_9STRA</name>
<keyword evidence="11" id="KW-0732">Signal</keyword>
<dbReference type="Pfam" id="PF12698">
    <property type="entry name" value="ABC2_membrane_3"/>
    <property type="match status" value="2"/>
</dbReference>
<keyword evidence="3" id="KW-0813">Transport</keyword>
<dbReference type="Gene3D" id="3.40.50.300">
    <property type="entry name" value="P-loop containing nucleotide triphosphate hydrolases"/>
    <property type="match status" value="2"/>
</dbReference>
<dbReference type="GO" id="GO:0016887">
    <property type="term" value="F:ATP hydrolysis activity"/>
    <property type="evidence" value="ECO:0007669"/>
    <property type="project" value="InterPro"/>
</dbReference>
<feature type="transmembrane region" description="Helical" evidence="10">
    <location>
        <begin position="1919"/>
        <end position="1941"/>
    </location>
</feature>
<dbReference type="PANTHER" id="PTHR19229:SF154">
    <property type="entry name" value="ABC TRANSPORTER A FAMILY MEMBER 3-RELATED"/>
    <property type="match status" value="1"/>
</dbReference>
<evidence type="ECO:0000259" key="12">
    <source>
        <dbReference type="PROSITE" id="PS50893"/>
    </source>
</evidence>
<dbReference type="InterPro" id="IPR013525">
    <property type="entry name" value="ABC2_TM"/>
</dbReference>
<dbReference type="InterPro" id="IPR003593">
    <property type="entry name" value="AAA+_ATPase"/>
</dbReference>
<evidence type="ECO:0000256" key="10">
    <source>
        <dbReference type="SAM" id="Phobius"/>
    </source>
</evidence>
<keyword evidence="5" id="KW-0547">Nucleotide-binding</keyword>
<accession>A0A8J2T093</accession>
<evidence type="ECO:0000313" key="13">
    <source>
        <dbReference type="EMBL" id="CAH0378525.1"/>
    </source>
</evidence>
<feature type="transmembrane region" description="Helical" evidence="10">
    <location>
        <begin position="1700"/>
        <end position="1721"/>
    </location>
</feature>
<proteinExistence type="inferred from homology"/>
<gene>
    <name evidence="13" type="ORF">PECAL_6P01150</name>
</gene>
<feature type="transmembrane region" description="Helical" evidence="10">
    <location>
        <begin position="2558"/>
        <end position="2581"/>
    </location>
</feature>
<evidence type="ECO:0000256" key="3">
    <source>
        <dbReference type="ARBA" id="ARBA00022448"/>
    </source>
</evidence>
<feature type="transmembrane region" description="Helical" evidence="10">
    <location>
        <begin position="1229"/>
        <end position="1248"/>
    </location>
</feature>
<keyword evidence="7 10" id="KW-1133">Transmembrane helix</keyword>
<dbReference type="SMART" id="SM00382">
    <property type="entry name" value="AAA"/>
    <property type="match status" value="2"/>
</dbReference>
<comment type="similarity">
    <text evidence="2">Belongs to the ABC transporter superfamily. ABCA family.</text>
</comment>
<feature type="transmembrane region" description="Helical" evidence="10">
    <location>
        <begin position="1838"/>
        <end position="1857"/>
    </location>
</feature>
<feature type="chain" id="PRO_5035284025" description="ABC transporter domain-containing protein" evidence="11">
    <location>
        <begin position="20"/>
        <end position="2582"/>
    </location>
</feature>
<dbReference type="InterPro" id="IPR017871">
    <property type="entry name" value="ABC_transporter-like_CS"/>
</dbReference>
<protein>
    <recommendedName>
        <fullName evidence="12">ABC transporter domain-containing protein</fullName>
    </recommendedName>
</protein>
<comment type="subcellular location">
    <subcellularLocation>
        <location evidence="1">Membrane</location>
        <topology evidence="1">Multi-pass membrane protein</topology>
    </subcellularLocation>
</comment>
<feature type="domain" description="ABC transporter" evidence="12">
    <location>
        <begin position="1316"/>
        <end position="1549"/>
    </location>
</feature>
<keyword evidence="8 10" id="KW-0472">Membrane</keyword>
<comment type="caution">
    <text evidence="13">The sequence shown here is derived from an EMBL/GenBank/DDBJ whole genome shotgun (WGS) entry which is preliminary data.</text>
</comment>